<dbReference type="SUPFAM" id="SSF52047">
    <property type="entry name" value="RNI-like"/>
    <property type="match status" value="1"/>
</dbReference>
<dbReference type="SMART" id="SM00367">
    <property type="entry name" value="LRR_CC"/>
    <property type="match status" value="2"/>
</dbReference>
<accession>A0A0Q9X047</accession>
<dbReference type="SMART" id="SM00256">
    <property type="entry name" value="FBOX"/>
    <property type="match status" value="1"/>
</dbReference>
<dbReference type="InParanoid" id="A0A0Q9X047"/>
<dbReference type="CDD" id="cd09917">
    <property type="entry name" value="F-box_SF"/>
    <property type="match status" value="1"/>
</dbReference>
<name>A0A0Q9X047_DROWI</name>
<gene>
    <name evidence="3" type="primary">Dwil\GK27151</name>
    <name evidence="3" type="ORF">Dwil_GK27151</name>
</gene>
<dbReference type="Pfam" id="PF00646">
    <property type="entry name" value="F-box"/>
    <property type="match status" value="1"/>
</dbReference>
<dbReference type="PROSITE" id="PS50181">
    <property type="entry name" value="FBOX"/>
    <property type="match status" value="1"/>
</dbReference>
<sequence>MAHASGIEYGIGILASDSWNQPQFIEDPQNDSEEAYILRIPDDCLLRIISYLSLTDRLHFQRTCKRFRAVYELHTRCLHNAYIDDADIDELTKLTNLESIALGGCHSITDYSMMRLLLQCPKLQDVHLKKCSKITDELVYNIGLPPRI</sequence>
<keyword evidence="4" id="KW-1185">Reference proteome</keyword>
<organism evidence="3 4">
    <name type="scientific">Drosophila willistoni</name>
    <name type="common">Fruit fly</name>
    <dbReference type="NCBI Taxonomy" id="7260"/>
    <lineage>
        <taxon>Eukaryota</taxon>
        <taxon>Metazoa</taxon>
        <taxon>Ecdysozoa</taxon>
        <taxon>Arthropoda</taxon>
        <taxon>Hexapoda</taxon>
        <taxon>Insecta</taxon>
        <taxon>Pterygota</taxon>
        <taxon>Neoptera</taxon>
        <taxon>Endopterygota</taxon>
        <taxon>Diptera</taxon>
        <taxon>Brachycera</taxon>
        <taxon>Muscomorpha</taxon>
        <taxon>Ephydroidea</taxon>
        <taxon>Drosophilidae</taxon>
        <taxon>Drosophila</taxon>
        <taxon>Sophophora</taxon>
    </lineage>
</organism>
<dbReference type="InterPro" id="IPR036047">
    <property type="entry name" value="F-box-like_dom_sf"/>
</dbReference>
<dbReference type="InterPro" id="IPR032675">
    <property type="entry name" value="LRR_dom_sf"/>
</dbReference>
<dbReference type="STRING" id="7260.A0A0Q9X047"/>
<dbReference type="AlphaFoldDB" id="A0A0Q9X047"/>
<keyword evidence="1" id="KW-0833">Ubl conjugation pathway</keyword>
<dbReference type="EMBL" id="CH963857">
    <property type="protein sequence ID" value="KRF98342.1"/>
    <property type="molecule type" value="Genomic_DNA"/>
</dbReference>
<evidence type="ECO:0000256" key="1">
    <source>
        <dbReference type="ARBA" id="ARBA00022786"/>
    </source>
</evidence>
<evidence type="ECO:0000259" key="2">
    <source>
        <dbReference type="PROSITE" id="PS50181"/>
    </source>
</evidence>
<dbReference type="OrthoDB" id="7787192at2759"/>
<dbReference type="Gene3D" id="3.80.10.10">
    <property type="entry name" value="Ribonuclease Inhibitor"/>
    <property type="match status" value="1"/>
</dbReference>
<evidence type="ECO:0000313" key="3">
    <source>
        <dbReference type="EMBL" id="KRF98342.1"/>
    </source>
</evidence>
<dbReference type="InterPro" id="IPR006553">
    <property type="entry name" value="Leu-rich_rpt_Cys-con_subtyp"/>
</dbReference>
<evidence type="ECO:0000313" key="4">
    <source>
        <dbReference type="Proteomes" id="UP000007798"/>
    </source>
</evidence>
<protein>
    <recommendedName>
        <fullName evidence="2">F-box domain-containing protein</fullName>
    </recommendedName>
</protein>
<dbReference type="Gene3D" id="1.20.1280.50">
    <property type="match status" value="1"/>
</dbReference>
<dbReference type="SUPFAM" id="SSF81383">
    <property type="entry name" value="F-box domain"/>
    <property type="match status" value="1"/>
</dbReference>
<dbReference type="SMR" id="A0A0Q9X047"/>
<dbReference type="InterPro" id="IPR001810">
    <property type="entry name" value="F-box_dom"/>
</dbReference>
<proteinExistence type="predicted"/>
<reference evidence="3 4" key="1">
    <citation type="journal article" date="2007" name="Nature">
        <title>Evolution of genes and genomes on the Drosophila phylogeny.</title>
        <authorList>
            <consortium name="Drosophila 12 Genomes Consortium"/>
            <person name="Clark A.G."/>
            <person name="Eisen M.B."/>
            <person name="Smith D.R."/>
            <person name="Bergman C.M."/>
            <person name="Oliver B."/>
            <person name="Markow T.A."/>
            <person name="Kaufman T.C."/>
            <person name="Kellis M."/>
            <person name="Gelbart W."/>
            <person name="Iyer V.N."/>
            <person name="Pollard D.A."/>
            <person name="Sackton T.B."/>
            <person name="Larracuente A.M."/>
            <person name="Singh N.D."/>
            <person name="Abad J.P."/>
            <person name="Abt D.N."/>
            <person name="Adryan B."/>
            <person name="Aguade M."/>
            <person name="Akashi H."/>
            <person name="Anderson W.W."/>
            <person name="Aquadro C.F."/>
            <person name="Ardell D.H."/>
            <person name="Arguello R."/>
            <person name="Artieri C.G."/>
            <person name="Barbash D.A."/>
            <person name="Barker D."/>
            <person name="Barsanti P."/>
            <person name="Batterham P."/>
            <person name="Batzoglou S."/>
            <person name="Begun D."/>
            <person name="Bhutkar A."/>
            <person name="Blanco E."/>
            <person name="Bosak S.A."/>
            <person name="Bradley R.K."/>
            <person name="Brand A.D."/>
            <person name="Brent M.R."/>
            <person name="Brooks A.N."/>
            <person name="Brown R.H."/>
            <person name="Butlin R.K."/>
            <person name="Caggese C."/>
            <person name="Calvi B.R."/>
            <person name="Bernardo de Carvalho A."/>
            <person name="Caspi A."/>
            <person name="Castrezana S."/>
            <person name="Celniker S.E."/>
            <person name="Chang J.L."/>
            <person name="Chapple C."/>
            <person name="Chatterji S."/>
            <person name="Chinwalla A."/>
            <person name="Civetta A."/>
            <person name="Clifton S.W."/>
            <person name="Comeron J.M."/>
            <person name="Costello J.C."/>
            <person name="Coyne J.A."/>
            <person name="Daub J."/>
            <person name="David R.G."/>
            <person name="Delcher A.L."/>
            <person name="Delehaunty K."/>
            <person name="Do C.B."/>
            <person name="Ebling H."/>
            <person name="Edwards K."/>
            <person name="Eickbush T."/>
            <person name="Evans J.D."/>
            <person name="Filipski A."/>
            <person name="Findeiss S."/>
            <person name="Freyhult E."/>
            <person name="Fulton L."/>
            <person name="Fulton R."/>
            <person name="Garcia A.C."/>
            <person name="Gardiner A."/>
            <person name="Garfield D.A."/>
            <person name="Garvin B.E."/>
            <person name="Gibson G."/>
            <person name="Gilbert D."/>
            <person name="Gnerre S."/>
            <person name="Godfrey J."/>
            <person name="Good R."/>
            <person name="Gotea V."/>
            <person name="Gravely B."/>
            <person name="Greenberg A.J."/>
            <person name="Griffiths-Jones S."/>
            <person name="Gross S."/>
            <person name="Guigo R."/>
            <person name="Gustafson E.A."/>
            <person name="Haerty W."/>
            <person name="Hahn M.W."/>
            <person name="Halligan D.L."/>
            <person name="Halpern A.L."/>
            <person name="Halter G.M."/>
            <person name="Han M.V."/>
            <person name="Heger A."/>
            <person name="Hillier L."/>
            <person name="Hinrichs A.S."/>
            <person name="Holmes I."/>
            <person name="Hoskins R.A."/>
            <person name="Hubisz M.J."/>
            <person name="Hultmark D."/>
            <person name="Huntley M.A."/>
            <person name="Jaffe D.B."/>
            <person name="Jagadeeshan S."/>
            <person name="Jeck W.R."/>
            <person name="Johnson J."/>
            <person name="Jones C.D."/>
            <person name="Jordan W.C."/>
            <person name="Karpen G.H."/>
            <person name="Kataoka E."/>
            <person name="Keightley P.D."/>
            <person name="Kheradpour P."/>
            <person name="Kirkness E.F."/>
            <person name="Koerich L.B."/>
            <person name="Kristiansen K."/>
            <person name="Kudrna D."/>
            <person name="Kulathinal R.J."/>
            <person name="Kumar S."/>
            <person name="Kwok R."/>
            <person name="Lander E."/>
            <person name="Langley C.H."/>
            <person name="Lapoint R."/>
            <person name="Lazzaro B.P."/>
            <person name="Lee S.J."/>
            <person name="Levesque L."/>
            <person name="Li R."/>
            <person name="Lin C.F."/>
            <person name="Lin M.F."/>
            <person name="Lindblad-Toh K."/>
            <person name="Llopart A."/>
            <person name="Long M."/>
            <person name="Low L."/>
            <person name="Lozovsky E."/>
            <person name="Lu J."/>
            <person name="Luo M."/>
            <person name="Machado C.A."/>
            <person name="Makalowski W."/>
            <person name="Marzo M."/>
            <person name="Matsuda M."/>
            <person name="Matzkin L."/>
            <person name="McAllister B."/>
            <person name="McBride C.S."/>
            <person name="McKernan B."/>
            <person name="McKernan K."/>
            <person name="Mendez-Lago M."/>
            <person name="Minx P."/>
            <person name="Mollenhauer M.U."/>
            <person name="Montooth K."/>
            <person name="Mount S.M."/>
            <person name="Mu X."/>
            <person name="Myers E."/>
            <person name="Negre B."/>
            <person name="Newfeld S."/>
            <person name="Nielsen R."/>
            <person name="Noor M.A."/>
            <person name="O'Grady P."/>
            <person name="Pachter L."/>
            <person name="Papaceit M."/>
            <person name="Parisi M.J."/>
            <person name="Parisi M."/>
            <person name="Parts L."/>
            <person name="Pedersen J.S."/>
            <person name="Pesole G."/>
            <person name="Phillippy A.M."/>
            <person name="Ponting C.P."/>
            <person name="Pop M."/>
            <person name="Porcelli D."/>
            <person name="Powell J.R."/>
            <person name="Prohaska S."/>
            <person name="Pruitt K."/>
            <person name="Puig M."/>
            <person name="Quesneville H."/>
            <person name="Ram K.R."/>
            <person name="Rand D."/>
            <person name="Rasmussen M.D."/>
            <person name="Reed L.K."/>
            <person name="Reenan R."/>
            <person name="Reily A."/>
            <person name="Remington K.A."/>
            <person name="Rieger T.T."/>
            <person name="Ritchie M.G."/>
            <person name="Robin C."/>
            <person name="Rogers Y.H."/>
            <person name="Rohde C."/>
            <person name="Rozas J."/>
            <person name="Rubenfield M.J."/>
            <person name="Ruiz A."/>
            <person name="Russo S."/>
            <person name="Salzberg S.L."/>
            <person name="Sanchez-Gracia A."/>
            <person name="Saranga D.J."/>
            <person name="Sato H."/>
            <person name="Schaeffer S.W."/>
            <person name="Schatz M.C."/>
            <person name="Schlenke T."/>
            <person name="Schwartz R."/>
            <person name="Segarra C."/>
            <person name="Singh R.S."/>
            <person name="Sirot L."/>
            <person name="Sirota M."/>
            <person name="Sisneros N.B."/>
            <person name="Smith C.D."/>
            <person name="Smith T.F."/>
            <person name="Spieth J."/>
            <person name="Stage D.E."/>
            <person name="Stark A."/>
            <person name="Stephan W."/>
            <person name="Strausberg R.L."/>
            <person name="Strempel S."/>
            <person name="Sturgill D."/>
            <person name="Sutton G."/>
            <person name="Sutton G.G."/>
            <person name="Tao W."/>
            <person name="Teichmann S."/>
            <person name="Tobari Y.N."/>
            <person name="Tomimura Y."/>
            <person name="Tsolas J.M."/>
            <person name="Valente V.L."/>
            <person name="Venter E."/>
            <person name="Venter J.C."/>
            <person name="Vicario S."/>
            <person name="Vieira F.G."/>
            <person name="Vilella A.J."/>
            <person name="Villasante A."/>
            <person name="Walenz B."/>
            <person name="Wang J."/>
            <person name="Wasserman M."/>
            <person name="Watts T."/>
            <person name="Wilson D."/>
            <person name="Wilson R.K."/>
            <person name="Wing R.A."/>
            <person name="Wolfner M.F."/>
            <person name="Wong A."/>
            <person name="Wong G.K."/>
            <person name="Wu C.I."/>
            <person name="Wu G."/>
            <person name="Yamamoto D."/>
            <person name="Yang H.P."/>
            <person name="Yang S.P."/>
            <person name="Yorke J.A."/>
            <person name="Yoshida K."/>
            <person name="Zdobnov E."/>
            <person name="Zhang P."/>
            <person name="Zhang Y."/>
            <person name="Zimin A.V."/>
            <person name="Baldwin J."/>
            <person name="Abdouelleil A."/>
            <person name="Abdulkadir J."/>
            <person name="Abebe A."/>
            <person name="Abera B."/>
            <person name="Abreu J."/>
            <person name="Acer S.C."/>
            <person name="Aftuck L."/>
            <person name="Alexander A."/>
            <person name="An P."/>
            <person name="Anderson E."/>
            <person name="Anderson S."/>
            <person name="Arachi H."/>
            <person name="Azer M."/>
            <person name="Bachantsang P."/>
            <person name="Barry A."/>
            <person name="Bayul T."/>
            <person name="Berlin A."/>
            <person name="Bessette D."/>
            <person name="Bloom T."/>
            <person name="Blye J."/>
            <person name="Boguslavskiy L."/>
            <person name="Bonnet C."/>
            <person name="Boukhgalter B."/>
            <person name="Bourzgui I."/>
            <person name="Brown A."/>
            <person name="Cahill P."/>
            <person name="Channer S."/>
            <person name="Cheshatsang Y."/>
            <person name="Chuda L."/>
            <person name="Citroen M."/>
            <person name="Collymore A."/>
            <person name="Cooke P."/>
            <person name="Costello M."/>
            <person name="D'Aco K."/>
            <person name="Daza R."/>
            <person name="De Haan G."/>
            <person name="DeGray S."/>
            <person name="DeMaso C."/>
            <person name="Dhargay N."/>
            <person name="Dooley K."/>
            <person name="Dooley E."/>
            <person name="Doricent M."/>
            <person name="Dorje P."/>
            <person name="Dorjee K."/>
            <person name="Dupes A."/>
            <person name="Elong R."/>
            <person name="Falk J."/>
            <person name="Farina A."/>
            <person name="Faro S."/>
            <person name="Ferguson D."/>
            <person name="Fisher S."/>
            <person name="Foley C.D."/>
            <person name="Franke A."/>
            <person name="Friedrich D."/>
            <person name="Gadbois L."/>
            <person name="Gearin G."/>
            <person name="Gearin C.R."/>
            <person name="Giannoukos G."/>
            <person name="Goode T."/>
            <person name="Graham J."/>
            <person name="Grandbois E."/>
            <person name="Grewal S."/>
            <person name="Gyaltsen K."/>
            <person name="Hafez N."/>
            <person name="Hagos B."/>
            <person name="Hall J."/>
            <person name="Henson C."/>
            <person name="Hollinger A."/>
            <person name="Honan T."/>
            <person name="Huard M.D."/>
            <person name="Hughes L."/>
            <person name="Hurhula B."/>
            <person name="Husby M.E."/>
            <person name="Kamat A."/>
            <person name="Kanga B."/>
            <person name="Kashin S."/>
            <person name="Khazanovich D."/>
            <person name="Kisner P."/>
            <person name="Lance K."/>
            <person name="Lara M."/>
            <person name="Lee W."/>
            <person name="Lennon N."/>
            <person name="Letendre F."/>
            <person name="LeVine R."/>
            <person name="Lipovsky A."/>
            <person name="Liu X."/>
            <person name="Liu J."/>
            <person name="Liu S."/>
            <person name="Lokyitsang T."/>
            <person name="Lokyitsang Y."/>
            <person name="Lubonja R."/>
            <person name="Lui A."/>
            <person name="MacDonald P."/>
            <person name="Magnisalis V."/>
            <person name="Maru K."/>
            <person name="Matthews C."/>
            <person name="McCusker W."/>
            <person name="McDonough S."/>
            <person name="Mehta T."/>
            <person name="Meldrim J."/>
            <person name="Meneus L."/>
            <person name="Mihai O."/>
            <person name="Mihalev A."/>
            <person name="Mihova T."/>
            <person name="Mittelman R."/>
            <person name="Mlenga V."/>
            <person name="Montmayeur A."/>
            <person name="Mulrain L."/>
            <person name="Navidi A."/>
            <person name="Naylor J."/>
            <person name="Negash T."/>
            <person name="Nguyen T."/>
            <person name="Nguyen N."/>
            <person name="Nicol R."/>
            <person name="Norbu C."/>
            <person name="Norbu N."/>
            <person name="Novod N."/>
            <person name="O'Neill B."/>
            <person name="Osman S."/>
            <person name="Markiewicz E."/>
            <person name="Oyono O.L."/>
            <person name="Patti C."/>
            <person name="Phunkhang P."/>
            <person name="Pierre F."/>
            <person name="Priest M."/>
            <person name="Raghuraman S."/>
            <person name="Rege F."/>
            <person name="Reyes R."/>
            <person name="Rise C."/>
            <person name="Rogov P."/>
            <person name="Ross K."/>
            <person name="Ryan E."/>
            <person name="Settipalli S."/>
            <person name="Shea T."/>
            <person name="Sherpa N."/>
            <person name="Shi L."/>
            <person name="Shih D."/>
            <person name="Sparrow T."/>
            <person name="Spaulding J."/>
            <person name="Stalker J."/>
            <person name="Stange-Thomann N."/>
            <person name="Stavropoulos S."/>
            <person name="Stone C."/>
            <person name="Strader C."/>
            <person name="Tesfaye S."/>
            <person name="Thomson T."/>
            <person name="Thoulutsang Y."/>
            <person name="Thoulutsang D."/>
            <person name="Topham K."/>
            <person name="Topping I."/>
            <person name="Tsamla T."/>
            <person name="Vassiliev H."/>
            <person name="Vo A."/>
            <person name="Wangchuk T."/>
            <person name="Wangdi T."/>
            <person name="Weiand M."/>
            <person name="Wilkinson J."/>
            <person name="Wilson A."/>
            <person name="Yadav S."/>
            <person name="Young G."/>
            <person name="Yu Q."/>
            <person name="Zembek L."/>
            <person name="Zhong D."/>
            <person name="Zimmer A."/>
            <person name="Zwirko Z."/>
            <person name="Jaffe D.B."/>
            <person name="Alvarez P."/>
            <person name="Brockman W."/>
            <person name="Butler J."/>
            <person name="Chin C."/>
            <person name="Gnerre S."/>
            <person name="Grabherr M."/>
            <person name="Kleber M."/>
            <person name="Mauceli E."/>
            <person name="MacCallum I."/>
        </authorList>
    </citation>
    <scope>NUCLEOTIDE SEQUENCE [LARGE SCALE GENOMIC DNA]</scope>
    <source>
        <strain evidence="4">Tucson 14030-0811.24</strain>
    </source>
</reference>
<feature type="domain" description="F-box" evidence="2">
    <location>
        <begin position="34"/>
        <end position="72"/>
    </location>
</feature>
<dbReference type="Proteomes" id="UP000007798">
    <property type="component" value="Unassembled WGS sequence"/>
</dbReference>